<dbReference type="Gene3D" id="3.30.70.1060">
    <property type="entry name" value="Dimeric alpha+beta barrel"/>
    <property type="match status" value="1"/>
</dbReference>
<protein>
    <submittedName>
        <fullName evidence="1">Superoxide dismutase</fullName>
    </submittedName>
</protein>
<dbReference type="OrthoDB" id="573560at2"/>
<organism evidence="1 2">
    <name type="scientific">Phytopseudomonas dryadis</name>
    <dbReference type="NCBI Taxonomy" id="2487520"/>
    <lineage>
        <taxon>Bacteria</taxon>
        <taxon>Pseudomonadati</taxon>
        <taxon>Pseudomonadota</taxon>
        <taxon>Gammaproteobacteria</taxon>
        <taxon>Pseudomonadales</taxon>
        <taxon>Pseudomonadaceae</taxon>
        <taxon>Phytopseudomonas</taxon>
    </lineage>
</organism>
<evidence type="ECO:0000313" key="2">
    <source>
        <dbReference type="Proteomes" id="UP000293172"/>
    </source>
</evidence>
<comment type="caution">
    <text evidence="1">The sequence shown here is derived from an EMBL/GenBank/DDBJ whole genome shotgun (WGS) entry which is preliminary data.</text>
</comment>
<dbReference type="AlphaFoldDB" id="A0A4Q9R5B7"/>
<gene>
    <name evidence="1" type="ORF">DNK44_07975</name>
</gene>
<accession>A0A4Q9R5B7</accession>
<dbReference type="EMBL" id="QJUL01000009">
    <property type="protein sequence ID" value="TBU94627.1"/>
    <property type="molecule type" value="Genomic_DNA"/>
</dbReference>
<proteinExistence type="predicted"/>
<name>A0A4Q9R5B7_9GAMM</name>
<evidence type="ECO:0000313" key="1">
    <source>
        <dbReference type="EMBL" id="TBU94627.1"/>
    </source>
</evidence>
<dbReference type="Proteomes" id="UP000293172">
    <property type="component" value="Unassembled WGS sequence"/>
</dbReference>
<sequence length="102" mass="11244">MKYLVLLTPSAGSTLEDITPHMAAEIKAVWASYSKGSIREFYFSPNPPTVTLIYELANEATLHAELDLLPMIKEGLLDHQVVALGPFVQLQTLFDKRLVGSA</sequence>
<reference evidence="1 2" key="1">
    <citation type="submission" date="2018-06" db="EMBL/GenBank/DDBJ databases">
        <title>Three novel Pseudomonas species isolated from symptomatic oak.</title>
        <authorList>
            <person name="Bueno-Gonzalez V."/>
            <person name="Brady C."/>
        </authorList>
    </citation>
    <scope>NUCLEOTIDE SEQUENCE [LARGE SCALE GENOMIC DNA]</scope>
    <source>
        <strain evidence="1 2">P6B</strain>
    </source>
</reference>
<dbReference type="RefSeq" id="WP_131197733.1">
    <property type="nucleotide sequence ID" value="NZ_QJUL01000009.1"/>
</dbReference>